<dbReference type="EMBL" id="CAMGYJ010000006">
    <property type="protein sequence ID" value="CAI0431176.1"/>
    <property type="molecule type" value="Genomic_DNA"/>
</dbReference>
<keyword evidence="2" id="KW-1185">Reference proteome</keyword>
<dbReference type="Proteomes" id="UP001154282">
    <property type="component" value="Unassembled WGS sequence"/>
</dbReference>
<evidence type="ECO:0000313" key="2">
    <source>
        <dbReference type="Proteomes" id="UP001154282"/>
    </source>
</evidence>
<comment type="caution">
    <text evidence="1">The sequence shown here is derived from an EMBL/GenBank/DDBJ whole genome shotgun (WGS) entry which is preliminary data.</text>
</comment>
<name>A0AAV0LAE5_9ROSI</name>
<organism evidence="1 2">
    <name type="scientific">Linum tenue</name>
    <dbReference type="NCBI Taxonomy" id="586396"/>
    <lineage>
        <taxon>Eukaryota</taxon>
        <taxon>Viridiplantae</taxon>
        <taxon>Streptophyta</taxon>
        <taxon>Embryophyta</taxon>
        <taxon>Tracheophyta</taxon>
        <taxon>Spermatophyta</taxon>
        <taxon>Magnoliopsida</taxon>
        <taxon>eudicotyledons</taxon>
        <taxon>Gunneridae</taxon>
        <taxon>Pentapetalae</taxon>
        <taxon>rosids</taxon>
        <taxon>fabids</taxon>
        <taxon>Malpighiales</taxon>
        <taxon>Linaceae</taxon>
        <taxon>Linum</taxon>
    </lineage>
</organism>
<evidence type="ECO:0000313" key="1">
    <source>
        <dbReference type="EMBL" id="CAI0431176.1"/>
    </source>
</evidence>
<accession>A0AAV0LAE5</accession>
<reference evidence="1" key="1">
    <citation type="submission" date="2022-08" db="EMBL/GenBank/DDBJ databases">
        <authorList>
            <person name="Gutierrez-Valencia J."/>
        </authorList>
    </citation>
    <scope>NUCLEOTIDE SEQUENCE</scope>
</reference>
<sequence length="81" mass="9188">MLVLHPEKPEIVFLEVRDSHRGGGNKEAATTVFTCDMRKGNLEYFARVKRGASRWPVFHPRANYKCLPTPIPRHLKGASTV</sequence>
<protein>
    <submittedName>
        <fullName evidence="1">Uncharacterized protein</fullName>
    </submittedName>
</protein>
<proteinExistence type="predicted"/>
<gene>
    <name evidence="1" type="ORF">LITE_LOCUS22933</name>
</gene>
<dbReference type="AlphaFoldDB" id="A0AAV0LAE5"/>